<dbReference type="Proteomes" id="UP000287527">
    <property type="component" value="Unassembled WGS sequence"/>
</dbReference>
<gene>
    <name evidence="1" type="ORF">EPI11_14060</name>
</gene>
<keyword evidence="2" id="KW-1185">Reference proteome</keyword>
<protein>
    <submittedName>
        <fullName evidence="1">Uncharacterized protein</fullName>
    </submittedName>
</protein>
<accession>A0A444H0P9</accession>
<organism evidence="1 2">
    <name type="scientific">Flavobacterium cerinum</name>
    <dbReference type="NCBI Taxonomy" id="2502784"/>
    <lineage>
        <taxon>Bacteria</taxon>
        <taxon>Pseudomonadati</taxon>
        <taxon>Bacteroidota</taxon>
        <taxon>Flavobacteriia</taxon>
        <taxon>Flavobacteriales</taxon>
        <taxon>Flavobacteriaceae</taxon>
        <taxon>Flavobacterium</taxon>
    </lineage>
</organism>
<dbReference type="EMBL" id="SBII01000010">
    <property type="protein sequence ID" value="RWW96714.1"/>
    <property type="molecule type" value="Genomic_DNA"/>
</dbReference>
<dbReference type="RefSeq" id="WP_128390617.1">
    <property type="nucleotide sequence ID" value="NZ_SBII01000010.1"/>
</dbReference>
<sequence length="294" mass="34361">MNSTDKKIKETIAELKEWLDKPTRKEEDYQKRITEINEELKSEKLRKSIRLQFEYLDNWYCNNFVYELLTTNYTTYKVDACANGCHNLLISNKLAELYLNNPPKPAFDKAVYWLANCLSQKWYKESEILIEIINNGLESKFLDGGWDIKTASWFILVIANNGFQKSVDFSGFNYPEHMGVYQKALDNWDTENLALLDEIVSSLCEFHLNEASNGDLSDIAAKSDPMFFQFSSTRWFVYAFEILAWLSVREKRSLRNPEKFSHPLMNIELNKLAKESASMPINELFEKVMDKLNS</sequence>
<name>A0A444H0P9_9FLAO</name>
<dbReference type="AlphaFoldDB" id="A0A444H0P9"/>
<evidence type="ECO:0000313" key="2">
    <source>
        <dbReference type="Proteomes" id="UP000287527"/>
    </source>
</evidence>
<reference evidence="1 2" key="1">
    <citation type="submission" date="2019-01" db="EMBL/GenBank/DDBJ databases">
        <title>Flavobacterium sp. nov.,isolated from freshwater.</title>
        <authorList>
            <person name="Zhang R."/>
            <person name="Du Z.-J."/>
        </authorList>
    </citation>
    <scope>NUCLEOTIDE SEQUENCE [LARGE SCALE GENOMIC DNA]</scope>
    <source>
        <strain evidence="1 2">1E403</strain>
    </source>
</reference>
<proteinExistence type="predicted"/>
<evidence type="ECO:0000313" key="1">
    <source>
        <dbReference type="EMBL" id="RWW96714.1"/>
    </source>
</evidence>
<dbReference type="OrthoDB" id="662456at2"/>
<comment type="caution">
    <text evidence="1">The sequence shown here is derived from an EMBL/GenBank/DDBJ whole genome shotgun (WGS) entry which is preliminary data.</text>
</comment>